<dbReference type="GO" id="GO:0015031">
    <property type="term" value="P:protein transport"/>
    <property type="evidence" value="ECO:0007669"/>
    <property type="project" value="UniProtKB-KW"/>
</dbReference>
<keyword evidence="7 9" id="KW-0472">Membrane</keyword>
<dbReference type="EMBL" id="GDKF01001365">
    <property type="protein sequence ID" value="JAT77257.1"/>
    <property type="molecule type" value="Transcribed_RNA"/>
</dbReference>
<dbReference type="AlphaFoldDB" id="A0A1D2ADH0"/>
<evidence type="ECO:0000256" key="5">
    <source>
        <dbReference type="ARBA" id="ARBA00022989"/>
    </source>
</evidence>
<accession>A0A1D2ADH0</accession>
<dbReference type="GO" id="GO:0016020">
    <property type="term" value="C:membrane"/>
    <property type="evidence" value="ECO:0007669"/>
    <property type="project" value="UniProtKB-SubCell"/>
</dbReference>
<gene>
    <name evidence="10" type="ORF">g.3991</name>
</gene>
<feature type="region of interest" description="Disordered" evidence="8">
    <location>
        <begin position="193"/>
        <end position="219"/>
    </location>
</feature>
<feature type="transmembrane region" description="Helical" evidence="9">
    <location>
        <begin position="66"/>
        <end position="91"/>
    </location>
</feature>
<protein>
    <recommendedName>
        <fullName evidence="11">Sec-independent protein translocase protein TATB, chloroplastic</fullName>
    </recommendedName>
</protein>
<evidence type="ECO:0000256" key="2">
    <source>
        <dbReference type="ARBA" id="ARBA00022448"/>
    </source>
</evidence>
<dbReference type="Pfam" id="PF02416">
    <property type="entry name" value="TatA_B_E"/>
    <property type="match status" value="1"/>
</dbReference>
<dbReference type="PANTHER" id="PTHR33162:SF3">
    <property type="entry name" value="SEC-INDEPENDENT PROTEIN TRANSLOCASE PROTEIN TATB, CHLOROPLASTIC"/>
    <property type="match status" value="1"/>
</dbReference>
<evidence type="ECO:0000256" key="9">
    <source>
        <dbReference type="SAM" id="Phobius"/>
    </source>
</evidence>
<name>A0A1D2ADH0_AUXPR</name>
<dbReference type="PRINTS" id="PR01506">
    <property type="entry name" value="TATBPROTEIN"/>
</dbReference>
<dbReference type="InterPro" id="IPR003369">
    <property type="entry name" value="TatA/B/E"/>
</dbReference>
<keyword evidence="6" id="KW-0811">Translocation</keyword>
<reference evidence="10" key="1">
    <citation type="submission" date="2015-08" db="EMBL/GenBank/DDBJ databases">
        <authorList>
            <person name="Babu N.S."/>
            <person name="Beckwith C.J."/>
            <person name="Beseler K.G."/>
            <person name="Brison A."/>
            <person name="Carone J.V."/>
            <person name="Caskin T.P."/>
            <person name="Diamond M."/>
            <person name="Durham M.E."/>
            <person name="Foxe J.M."/>
            <person name="Go M."/>
            <person name="Henderson B.A."/>
            <person name="Jones I.B."/>
            <person name="McGettigan J.A."/>
            <person name="Micheletti S.J."/>
            <person name="Nasrallah M.E."/>
            <person name="Ortiz D."/>
            <person name="Piller C.R."/>
            <person name="Privatt S.R."/>
            <person name="Schneider S.L."/>
            <person name="Sharp S."/>
            <person name="Smith T.C."/>
            <person name="Stanton J.D."/>
            <person name="Ullery H.E."/>
            <person name="Wilson R.J."/>
            <person name="Serrano M.G."/>
            <person name="Buck G."/>
            <person name="Lee V."/>
            <person name="Wang Y."/>
            <person name="Carvalho R."/>
            <person name="Voegtly L."/>
            <person name="Shi R."/>
            <person name="Duckworth R."/>
            <person name="Johnson A."/>
            <person name="Loviza R."/>
            <person name="Walstead R."/>
            <person name="Shah Z."/>
            <person name="Kiflezghi M."/>
            <person name="Wade K."/>
            <person name="Ball S.L."/>
            <person name="Bradley K.W."/>
            <person name="Asai D.J."/>
            <person name="Bowman C.A."/>
            <person name="Russell D.A."/>
            <person name="Pope W.H."/>
            <person name="Jacobs-Sera D."/>
            <person name="Hendrix R.W."/>
            <person name="Hatfull G.F."/>
        </authorList>
    </citation>
    <scope>NUCLEOTIDE SEQUENCE</scope>
</reference>
<evidence type="ECO:0000313" key="10">
    <source>
        <dbReference type="EMBL" id="JAT77257.1"/>
    </source>
</evidence>
<organism evidence="10">
    <name type="scientific">Auxenochlorella protothecoides</name>
    <name type="common">Green microalga</name>
    <name type="synonym">Chlorella protothecoides</name>
    <dbReference type="NCBI Taxonomy" id="3075"/>
    <lineage>
        <taxon>Eukaryota</taxon>
        <taxon>Viridiplantae</taxon>
        <taxon>Chlorophyta</taxon>
        <taxon>core chlorophytes</taxon>
        <taxon>Trebouxiophyceae</taxon>
        <taxon>Chlorellales</taxon>
        <taxon>Chlorellaceae</taxon>
        <taxon>Auxenochlorella</taxon>
    </lineage>
</organism>
<evidence type="ECO:0008006" key="11">
    <source>
        <dbReference type="Google" id="ProtNLM"/>
    </source>
</evidence>
<evidence type="ECO:0000256" key="3">
    <source>
        <dbReference type="ARBA" id="ARBA00022692"/>
    </source>
</evidence>
<comment type="subcellular location">
    <subcellularLocation>
        <location evidence="1">Membrane</location>
        <topology evidence="1">Single-pass membrane protein</topology>
    </subcellularLocation>
</comment>
<feature type="region of interest" description="Disordered" evidence="8">
    <location>
        <begin position="157"/>
        <end position="179"/>
    </location>
</feature>
<evidence type="ECO:0000256" key="8">
    <source>
        <dbReference type="SAM" id="MobiDB-lite"/>
    </source>
</evidence>
<evidence type="ECO:0000256" key="4">
    <source>
        <dbReference type="ARBA" id="ARBA00022927"/>
    </source>
</evidence>
<keyword evidence="3 9" id="KW-0812">Transmembrane</keyword>
<dbReference type="PANTHER" id="PTHR33162">
    <property type="entry name" value="SEC-INDEPENDENT PROTEIN TRANSLOCASE PROTEIN TATA, CHLOROPLASTIC"/>
    <property type="match status" value="1"/>
</dbReference>
<sequence>MWGPSAMQMQHRTGTQSICCRPRLSRCTSSNEGPRAFAGSSALYFTTARPRRRAARQLLDRSRRGLAVQASFFGVGAPEAILVGVVALVVFGPKGLAQAAKSLGKTLRTFQPAIQELTQVSAELRSTLEREIGLDEVREDLRSVTRPRAPFKTLELDEDDRGVGEKRLASVGPPAAEEDVDIEAKRRASAELAWGKAGGQGGEVTQGAAGHPAKTRANLQELSEEELLGELRRRKAEMEAAVKKDAQPGSVDGK</sequence>
<evidence type="ECO:0000256" key="6">
    <source>
        <dbReference type="ARBA" id="ARBA00023010"/>
    </source>
</evidence>
<keyword evidence="2" id="KW-0813">Transport</keyword>
<evidence type="ECO:0000256" key="1">
    <source>
        <dbReference type="ARBA" id="ARBA00004167"/>
    </source>
</evidence>
<dbReference type="Gene3D" id="1.20.5.3310">
    <property type="match status" value="1"/>
</dbReference>
<keyword evidence="4" id="KW-0653">Protein transport</keyword>
<evidence type="ECO:0000256" key="7">
    <source>
        <dbReference type="ARBA" id="ARBA00023136"/>
    </source>
</evidence>
<keyword evidence="5 9" id="KW-1133">Transmembrane helix</keyword>
<proteinExistence type="predicted"/>